<dbReference type="AlphaFoldDB" id="F6DLE4"/>
<name>F6DLE4_DESRL</name>
<dbReference type="EMBL" id="CP002780">
    <property type="protein sequence ID" value="AEG60492.1"/>
    <property type="molecule type" value="Genomic_DNA"/>
</dbReference>
<dbReference type="Gene3D" id="1.10.3730.20">
    <property type="match status" value="1"/>
</dbReference>
<dbReference type="InterPro" id="IPR000390">
    <property type="entry name" value="Small_drug/metabolite_transptr"/>
</dbReference>
<protein>
    <submittedName>
        <fullName evidence="8">Small multidrug resistance protein</fullName>
    </submittedName>
</protein>
<evidence type="ECO:0000313" key="9">
    <source>
        <dbReference type="Proteomes" id="UP000009234"/>
    </source>
</evidence>
<comment type="subcellular location">
    <subcellularLocation>
        <location evidence="1 6">Cell membrane</location>
        <topology evidence="1 6">Multi-pass membrane protein</topology>
    </subcellularLocation>
</comment>
<reference evidence="9" key="1">
    <citation type="submission" date="2011-05" db="EMBL/GenBank/DDBJ databases">
        <title>Complete sequence of Desulfotomaculum ruminis DSM 2154.</title>
        <authorList>
            <person name="Lucas S."/>
            <person name="Copeland A."/>
            <person name="Lapidus A."/>
            <person name="Cheng J.-F."/>
            <person name="Goodwin L."/>
            <person name="Pitluck S."/>
            <person name="Lu M."/>
            <person name="Detter J.C."/>
            <person name="Han C."/>
            <person name="Tapia R."/>
            <person name="Land M."/>
            <person name="Hauser L."/>
            <person name="Kyrpides N."/>
            <person name="Ivanova N."/>
            <person name="Mikhailova N."/>
            <person name="Pagani I."/>
            <person name="Stams A.J.M."/>
            <person name="Plugge C.M."/>
            <person name="Muyzer G."/>
            <person name="Kuever J."/>
            <person name="Parshina S.N."/>
            <person name="Ivanova A.E."/>
            <person name="Nazina T.N."/>
            <person name="Brambilla E."/>
            <person name="Spring S."/>
            <person name="Klenk H.-P."/>
            <person name="Woyke T."/>
        </authorList>
    </citation>
    <scope>NUCLEOTIDE SEQUENCE [LARGE SCALE GENOMIC DNA]</scope>
    <source>
        <strain evidence="9">ATCC 23193 / DSM 2154 / NCIB 8452 / DL</strain>
    </source>
</reference>
<dbReference type="HOGENOM" id="CLU_133067_1_0_9"/>
<gene>
    <name evidence="8" type="ordered locus">Desru_2243</name>
</gene>
<evidence type="ECO:0000256" key="1">
    <source>
        <dbReference type="ARBA" id="ARBA00004651"/>
    </source>
</evidence>
<dbReference type="PANTHER" id="PTHR30561">
    <property type="entry name" value="SMR FAMILY PROTON-DEPENDENT DRUG EFFLUX TRANSPORTER SUGE"/>
    <property type="match status" value="1"/>
</dbReference>
<feature type="transmembrane region" description="Helical" evidence="7">
    <location>
        <begin position="5"/>
        <end position="22"/>
    </location>
</feature>
<keyword evidence="3 6" id="KW-0812">Transmembrane</keyword>
<dbReference type="STRING" id="696281.Desru_2243"/>
<proteinExistence type="inferred from homology"/>
<dbReference type="InterPro" id="IPR037185">
    <property type="entry name" value="EmrE-like"/>
</dbReference>
<dbReference type="GO" id="GO:0022857">
    <property type="term" value="F:transmembrane transporter activity"/>
    <property type="evidence" value="ECO:0007669"/>
    <property type="project" value="InterPro"/>
</dbReference>
<feature type="transmembrane region" description="Helical" evidence="7">
    <location>
        <begin position="58"/>
        <end position="77"/>
    </location>
</feature>
<dbReference type="Pfam" id="PF00893">
    <property type="entry name" value="Multi_Drug_Res"/>
    <property type="match status" value="1"/>
</dbReference>
<dbReference type="eggNOG" id="COG2076">
    <property type="taxonomic scope" value="Bacteria"/>
</dbReference>
<keyword evidence="5 7" id="KW-0472">Membrane</keyword>
<dbReference type="PANTHER" id="PTHR30561:SF7">
    <property type="entry name" value="GUANIDINIUM EFFLUX SYSTEM SUBUNIT GDNC-RELATED"/>
    <property type="match status" value="1"/>
</dbReference>
<evidence type="ECO:0000313" key="8">
    <source>
        <dbReference type="EMBL" id="AEG60492.1"/>
    </source>
</evidence>
<feature type="transmembrane region" description="Helical" evidence="7">
    <location>
        <begin position="83"/>
        <end position="102"/>
    </location>
</feature>
<dbReference type="GO" id="GO:0005886">
    <property type="term" value="C:plasma membrane"/>
    <property type="evidence" value="ECO:0007669"/>
    <property type="project" value="UniProtKB-SubCell"/>
</dbReference>
<keyword evidence="2" id="KW-1003">Cell membrane</keyword>
<dbReference type="InterPro" id="IPR045324">
    <property type="entry name" value="Small_multidrug_res"/>
</dbReference>
<evidence type="ECO:0000256" key="5">
    <source>
        <dbReference type="ARBA" id="ARBA00023136"/>
    </source>
</evidence>
<comment type="similarity">
    <text evidence="6">Belongs to the drug/metabolite transporter (DMT) superfamily. Small multidrug resistance (SMR) (TC 2.A.7.1) family.</text>
</comment>
<keyword evidence="9" id="KW-1185">Reference proteome</keyword>
<organism evidence="8 9">
    <name type="scientific">Desulforamulus ruminis (strain ATCC 23193 / DSM 2154 / NCIMB 8452 / DL)</name>
    <name type="common">Desulfotomaculum ruminis</name>
    <dbReference type="NCBI Taxonomy" id="696281"/>
    <lineage>
        <taxon>Bacteria</taxon>
        <taxon>Bacillati</taxon>
        <taxon>Bacillota</taxon>
        <taxon>Clostridia</taxon>
        <taxon>Eubacteriales</taxon>
        <taxon>Peptococcaceae</taxon>
        <taxon>Desulforamulus</taxon>
    </lineage>
</organism>
<dbReference type="RefSeq" id="WP_013842251.1">
    <property type="nucleotide sequence ID" value="NC_015589.1"/>
</dbReference>
<evidence type="ECO:0000256" key="3">
    <source>
        <dbReference type="ARBA" id="ARBA00022692"/>
    </source>
</evidence>
<dbReference type="OrthoDB" id="21828at2"/>
<sequence length="114" mass="12509">MTFQWLKVFIGAFFEVFWVIGLKHADNLWTWLGTAMAVSLSFYFMIMAGRKLPVGTVYAVFVGLGTAGTVLSEILFFGEPFNWIKLSLILLLLAGVIGLKLVTGEKESSLQGGA</sequence>
<reference evidence="8 9" key="2">
    <citation type="journal article" date="2012" name="Stand. Genomic Sci.">
        <title>Complete genome sequence of the sulfate-reducing firmicute Desulfotomaculum ruminis type strain (DL(T)).</title>
        <authorList>
            <person name="Spring S."/>
            <person name="Visser M."/>
            <person name="Lu M."/>
            <person name="Copeland A."/>
            <person name="Lapidus A."/>
            <person name="Lucas S."/>
            <person name="Cheng J.F."/>
            <person name="Han C."/>
            <person name="Tapia R."/>
            <person name="Goodwin L.A."/>
            <person name="Pitluck S."/>
            <person name="Ivanova N."/>
            <person name="Land M."/>
            <person name="Hauser L."/>
            <person name="Larimer F."/>
            <person name="Rohde M."/>
            <person name="Goker M."/>
            <person name="Detter J.C."/>
            <person name="Kyrpides N.C."/>
            <person name="Woyke T."/>
            <person name="Schaap P.J."/>
            <person name="Plugge C.M."/>
            <person name="Muyzer G."/>
            <person name="Kuever J."/>
            <person name="Pereira I.A."/>
            <person name="Parshina S.N."/>
            <person name="Bernier-Latmani R."/>
            <person name="Stams A.J."/>
            <person name="Klenk H.P."/>
        </authorList>
    </citation>
    <scope>NUCLEOTIDE SEQUENCE [LARGE SCALE GENOMIC DNA]</scope>
    <source>
        <strain evidence="9">ATCC 23193 / DSM 2154 / NCIB 8452 / DL</strain>
    </source>
</reference>
<dbReference type="SUPFAM" id="SSF103481">
    <property type="entry name" value="Multidrug resistance efflux transporter EmrE"/>
    <property type="match status" value="1"/>
</dbReference>
<feature type="transmembrane region" description="Helical" evidence="7">
    <location>
        <begin position="28"/>
        <end position="46"/>
    </location>
</feature>
<dbReference type="KEGG" id="dru:Desru_2243"/>
<evidence type="ECO:0000256" key="7">
    <source>
        <dbReference type="SAM" id="Phobius"/>
    </source>
</evidence>
<accession>F6DLE4</accession>
<evidence type="ECO:0000256" key="6">
    <source>
        <dbReference type="RuleBase" id="RU003942"/>
    </source>
</evidence>
<dbReference type="Proteomes" id="UP000009234">
    <property type="component" value="Chromosome"/>
</dbReference>
<keyword evidence="4 7" id="KW-1133">Transmembrane helix</keyword>
<evidence type="ECO:0000256" key="2">
    <source>
        <dbReference type="ARBA" id="ARBA00022475"/>
    </source>
</evidence>
<evidence type="ECO:0000256" key="4">
    <source>
        <dbReference type="ARBA" id="ARBA00022989"/>
    </source>
</evidence>